<keyword evidence="3" id="KW-0805">Transcription regulation</keyword>
<dbReference type="SUPFAM" id="SSF55781">
    <property type="entry name" value="GAF domain-like"/>
    <property type="match status" value="1"/>
</dbReference>
<dbReference type="InterPro" id="IPR005561">
    <property type="entry name" value="ANTAR"/>
</dbReference>
<feature type="domain" description="ANTAR" evidence="5">
    <location>
        <begin position="174"/>
        <end position="235"/>
    </location>
</feature>
<dbReference type="GO" id="GO:0016301">
    <property type="term" value="F:kinase activity"/>
    <property type="evidence" value="ECO:0007669"/>
    <property type="project" value="UniProtKB-KW"/>
</dbReference>
<evidence type="ECO:0000256" key="4">
    <source>
        <dbReference type="ARBA" id="ARBA00023163"/>
    </source>
</evidence>
<dbReference type="AlphaFoldDB" id="A0A0V8IMA3"/>
<dbReference type="InterPro" id="IPR029016">
    <property type="entry name" value="GAF-like_dom_sf"/>
</dbReference>
<name>A0A0V8IMA3_9MICC</name>
<dbReference type="InterPro" id="IPR003018">
    <property type="entry name" value="GAF"/>
</dbReference>
<reference evidence="6 7" key="1">
    <citation type="journal article" date="2014" name="Arch. Microbiol.">
        <title>Arthrobacter enclensis sp. nov., isolated from sediment sample.</title>
        <authorList>
            <person name="Dastager S.G."/>
            <person name="Liu Q."/>
            <person name="Tang S.K."/>
            <person name="Krishnamurthi S."/>
            <person name="Lee J.C."/>
            <person name="Li W.J."/>
        </authorList>
    </citation>
    <scope>NUCLEOTIDE SEQUENCE [LARGE SCALE GENOMIC DNA]</scope>
    <source>
        <strain evidence="6 7">NIO-1008</strain>
    </source>
</reference>
<proteinExistence type="predicted"/>
<accession>A0A0V8IMA3</accession>
<dbReference type="RefSeq" id="WP_058268195.1">
    <property type="nucleotide sequence ID" value="NZ_FMAZ01000004.1"/>
</dbReference>
<evidence type="ECO:0000256" key="1">
    <source>
        <dbReference type="ARBA" id="ARBA00022679"/>
    </source>
</evidence>
<evidence type="ECO:0000313" key="6">
    <source>
        <dbReference type="EMBL" id="KSU75901.1"/>
    </source>
</evidence>
<dbReference type="InterPro" id="IPR036388">
    <property type="entry name" value="WH-like_DNA-bd_sf"/>
</dbReference>
<dbReference type="Proteomes" id="UP000053199">
    <property type="component" value="Unassembled WGS sequence"/>
</dbReference>
<evidence type="ECO:0000313" key="7">
    <source>
        <dbReference type="Proteomes" id="UP000053199"/>
    </source>
</evidence>
<gene>
    <name evidence="6" type="ORF">AS031_10985</name>
</gene>
<dbReference type="PROSITE" id="PS50921">
    <property type="entry name" value="ANTAR"/>
    <property type="match status" value="1"/>
</dbReference>
<organism evidence="6 7">
    <name type="scientific">Pseudarthrobacter enclensis</name>
    <dbReference type="NCBI Taxonomy" id="993070"/>
    <lineage>
        <taxon>Bacteria</taxon>
        <taxon>Bacillati</taxon>
        <taxon>Actinomycetota</taxon>
        <taxon>Actinomycetes</taxon>
        <taxon>Micrococcales</taxon>
        <taxon>Micrococcaceae</taxon>
        <taxon>Pseudarthrobacter</taxon>
    </lineage>
</organism>
<keyword evidence="7" id="KW-1185">Reference proteome</keyword>
<dbReference type="Gene3D" id="1.10.10.10">
    <property type="entry name" value="Winged helix-like DNA-binding domain superfamily/Winged helix DNA-binding domain"/>
    <property type="match status" value="1"/>
</dbReference>
<evidence type="ECO:0000259" key="5">
    <source>
        <dbReference type="PROSITE" id="PS50921"/>
    </source>
</evidence>
<evidence type="ECO:0000256" key="3">
    <source>
        <dbReference type="ARBA" id="ARBA00023015"/>
    </source>
</evidence>
<dbReference type="Gene3D" id="3.30.450.40">
    <property type="match status" value="1"/>
</dbReference>
<dbReference type="STRING" id="993070.AS031_10985"/>
<dbReference type="OrthoDB" id="3820533at2"/>
<keyword evidence="2" id="KW-0418">Kinase</keyword>
<sequence length="250" mass="26272">MVDTGISGGGVFDDVAAHVQDLVLQSPDVARLLDSLALYAVARLGSVGPDLFCGISVSRPKKPTAAAASDARARLLEQLEFKFGQGPGDAAVSTAATVHVEDLQGEERWPRYAAAAVHQGAGSVLALPLQLEGADNGVFTLYSSERSAFSAEAISTAEAFTEQASKGLTLTLRMAKLQDTKDGLTAAMQTRTVIDLATGAIMAQNRCSQDEAFKVLREASNSRNMKLRDVASLVVSSVAGGAKTFTYFDE</sequence>
<dbReference type="Pfam" id="PF03861">
    <property type="entry name" value="ANTAR"/>
    <property type="match status" value="1"/>
</dbReference>
<evidence type="ECO:0000256" key="2">
    <source>
        <dbReference type="ARBA" id="ARBA00022777"/>
    </source>
</evidence>
<keyword evidence="1" id="KW-0808">Transferase</keyword>
<dbReference type="SUPFAM" id="SSF52172">
    <property type="entry name" value="CheY-like"/>
    <property type="match status" value="1"/>
</dbReference>
<comment type="caution">
    <text evidence="6">The sequence shown here is derived from an EMBL/GenBank/DDBJ whole genome shotgun (WGS) entry which is preliminary data.</text>
</comment>
<dbReference type="InterPro" id="IPR011006">
    <property type="entry name" value="CheY-like_superfamily"/>
</dbReference>
<protein>
    <submittedName>
        <fullName evidence="6">Antitermination regulator</fullName>
    </submittedName>
</protein>
<dbReference type="InterPro" id="IPR012074">
    <property type="entry name" value="GAF_ANTAR"/>
</dbReference>
<keyword evidence="4" id="KW-0804">Transcription</keyword>
<dbReference type="SMART" id="SM01012">
    <property type="entry name" value="ANTAR"/>
    <property type="match status" value="1"/>
</dbReference>
<dbReference type="GO" id="GO:0003723">
    <property type="term" value="F:RNA binding"/>
    <property type="evidence" value="ECO:0007669"/>
    <property type="project" value="InterPro"/>
</dbReference>
<dbReference type="PIRSF" id="PIRSF036625">
    <property type="entry name" value="GAF_ANTAR"/>
    <property type="match status" value="1"/>
</dbReference>
<dbReference type="EMBL" id="LNQM01000004">
    <property type="protein sequence ID" value="KSU75901.1"/>
    <property type="molecule type" value="Genomic_DNA"/>
</dbReference>
<dbReference type="Pfam" id="PF13185">
    <property type="entry name" value="GAF_2"/>
    <property type="match status" value="1"/>
</dbReference>